<dbReference type="RefSeq" id="WP_110985797.1">
    <property type="nucleotide sequence ID" value="NZ_CAWNWM010000004.1"/>
</dbReference>
<gene>
    <name evidence="1" type="ORF">C1752_01853</name>
</gene>
<dbReference type="Proteomes" id="UP000248857">
    <property type="component" value="Unassembled WGS sequence"/>
</dbReference>
<name>A0A2W1JKI6_9CYAN</name>
<accession>A0A2W1JKI6</accession>
<sequence>MLLSTFELLLNASQLPREIMGVPPADLEVFEPVSRSILQGYFLTISNLEDRSLLLDILFTVETNAANDEDSFESMTASSFFDSEGVNQPVTITAVDANTHSIMVKLLPHDTGLLLVQPNPFLLLKPLNTSEIEIRGYVEANVLQSSEDCHRPAKVLLTPEQRGTFYQLDVPTNPDGTIDRKADLALSGNQKLDQIAYSIPTASGGSLFEFSKRE</sequence>
<evidence type="ECO:0000313" key="1">
    <source>
        <dbReference type="EMBL" id="PZD73910.1"/>
    </source>
</evidence>
<dbReference type="AlphaFoldDB" id="A0A2W1JKI6"/>
<evidence type="ECO:0000313" key="2">
    <source>
        <dbReference type="Proteomes" id="UP000248857"/>
    </source>
</evidence>
<comment type="caution">
    <text evidence="1">The sequence shown here is derived from an EMBL/GenBank/DDBJ whole genome shotgun (WGS) entry which is preliminary data.</text>
</comment>
<dbReference type="EMBL" id="PQWO01000004">
    <property type="protein sequence ID" value="PZD73910.1"/>
    <property type="molecule type" value="Genomic_DNA"/>
</dbReference>
<reference evidence="1 2" key="1">
    <citation type="journal article" date="2018" name="Sci. Rep.">
        <title>A novel species of the marine cyanobacterium Acaryochloris with a unique pigment content and lifestyle.</title>
        <authorList>
            <person name="Partensky F."/>
            <person name="Six C."/>
            <person name="Ratin M."/>
            <person name="Garczarek L."/>
            <person name="Vaulot D."/>
            <person name="Probert I."/>
            <person name="Calteau A."/>
            <person name="Gourvil P."/>
            <person name="Marie D."/>
            <person name="Grebert T."/>
            <person name="Bouchier C."/>
            <person name="Le Panse S."/>
            <person name="Gachenot M."/>
            <person name="Rodriguez F."/>
            <person name="Garrido J.L."/>
        </authorList>
    </citation>
    <scope>NUCLEOTIDE SEQUENCE [LARGE SCALE GENOMIC DNA]</scope>
    <source>
        <strain evidence="1 2">RCC1774</strain>
    </source>
</reference>
<keyword evidence="2" id="KW-1185">Reference proteome</keyword>
<organism evidence="1 2">
    <name type="scientific">Acaryochloris thomasi RCC1774</name>
    <dbReference type="NCBI Taxonomy" id="1764569"/>
    <lineage>
        <taxon>Bacteria</taxon>
        <taxon>Bacillati</taxon>
        <taxon>Cyanobacteriota</taxon>
        <taxon>Cyanophyceae</taxon>
        <taxon>Acaryochloridales</taxon>
        <taxon>Acaryochloridaceae</taxon>
        <taxon>Acaryochloris</taxon>
        <taxon>Acaryochloris thomasi</taxon>
    </lineage>
</organism>
<protein>
    <submittedName>
        <fullName evidence="1">Uncharacterized protein</fullName>
    </submittedName>
</protein>
<proteinExistence type="predicted"/>